<evidence type="ECO:0000313" key="2">
    <source>
        <dbReference type="EMBL" id="KAF5805670.1"/>
    </source>
</evidence>
<evidence type="ECO:0000256" key="1">
    <source>
        <dbReference type="SAM" id="Phobius"/>
    </source>
</evidence>
<dbReference type="AlphaFoldDB" id="A0A9K3NMW0"/>
<gene>
    <name evidence="2" type="ORF">HanXRQr2_Chr05g0212171</name>
</gene>
<name>A0A9K3NMW0_HELAN</name>
<keyword evidence="3" id="KW-1185">Reference proteome</keyword>
<reference evidence="2" key="2">
    <citation type="submission" date="2020-06" db="EMBL/GenBank/DDBJ databases">
        <title>Helianthus annuus Genome sequencing and assembly Release 2.</title>
        <authorList>
            <person name="Gouzy J."/>
            <person name="Langlade N."/>
            <person name="Munos S."/>
        </authorList>
    </citation>
    <scope>NUCLEOTIDE SEQUENCE</scope>
    <source>
        <tissue evidence="2">Leaves</tissue>
    </source>
</reference>
<keyword evidence="1" id="KW-1133">Transmembrane helix</keyword>
<dbReference type="Gramene" id="mRNA:HanXRQr2_Chr05g0212171">
    <property type="protein sequence ID" value="CDS:HanXRQr2_Chr05g0212171.1"/>
    <property type="gene ID" value="HanXRQr2_Chr05g0212171"/>
</dbReference>
<proteinExistence type="predicted"/>
<comment type="caution">
    <text evidence="2">The sequence shown here is derived from an EMBL/GenBank/DDBJ whole genome shotgun (WGS) entry which is preliminary data.</text>
</comment>
<reference evidence="2" key="1">
    <citation type="journal article" date="2017" name="Nature">
        <title>The sunflower genome provides insights into oil metabolism, flowering and Asterid evolution.</title>
        <authorList>
            <person name="Badouin H."/>
            <person name="Gouzy J."/>
            <person name="Grassa C.J."/>
            <person name="Murat F."/>
            <person name="Staton S.E."/>
            <person name="Cottret L."/>
            <person name="Lelandais-Briere C."/>
            <person name="Owens G.L."/>
            <person name="Carrere S."/>
            <person name="Mayjonade B."/>
            <person name="Legrand L."/>
            <person name="Gill N."/>
            <person name="Kane N.C."/>
            <person name="Bowers J.E."/>
            <person name="Hubner S."/>
            <person name="Bellec A."/>
            <person name="Berard A."/>
            <person name="Berges H."/>
            <person name="Blanchet N."/>
            <person name="Boniface M.C."/>
            <person name="Brunel D."/>
            <person name="Catrice O."/>
            <person name="Chaidir N."/>
            <person name="Claudel C."/>
            <person name="Donnadieu C."/>
            <person name="Faraut T."/>
            <person name="Fievet G."/>
            <person name="Helmstetter N."/>
            <person name="King M."/>
            <person name="Knapp S.J."/>
            <person name="Lai Z."/>
            <person name="Le Paslier M.C."/>
            <person name="Lippi Y."/>
            <person name="Lorenzon L."/>
            <person name="Mandel J.R."/>
            <person name="Marage G."/>
            <person name="Marchand G."/>
            <person name="Marquand E."/>
            <person name="Bret-Mestries E."/>
            <person name="Morien E."/>
            <person name="Nambeesan S."/>
            <person name="Nguyen T."/>
            <person name="Pegot-Espagnet P."/>
            <person name="Pouilly N."/>
            <person name="Raftis F."/>
            <person name="Sallet E."/>
            <person name="Schiex T."/>
            <person name="Thomas J."/>
            <person name="Vandecasteele C."/>
            <person name="Vares D."/>
            <person name="Vear F."/>
            <person name="Vautrin S."/>
            <person name="Crespi M."/>
            <person name="Mangin B."/>
            <person name="Burke J.M."/>
            <person name="Salse J."/>
            <person name="Munos S."/>
            <person name="Vincourt P."/>
            <person name="Rieseberg L.H."/>
            <person name="Langlade N.B."/>
        </authorList>
    </citation>
    <scope>NUCLEOTIDE SEQUENCE</scope>
    <source>
        <tissue evidence="2">Leaves</tissue>
    </source>
</reference>
<protein>
    <submittedName>
        <fullName evidence="2">Uncharacterized protein</fullName>
    </submittedName>
</protein>
<accession>A0A9K3NMW0</accession>
<evidence type="ECO:0000313" key="3">
    <source>
        <dbReference type="Proteomes" id="UP000215914"/>
    </source>
</evidence>
<dbReference type="EMBL" id="MNCJ02000320">
    <property type="protein sequence ID" value="KAF5805670.1"/>
    <property type="molecule type" value="Genomic_DNA"/>
</dbReference>
<keyword evidence="1" id="KW-0812">Transmembrane</keyword>
<keyword evidence="1" id="KW-0472">Membrane</keyword>
<organism evidence="2 3">
    <name type="scientific">Helianthus annuus</name>
    <name type="common">Common sunflower</name>
    <dbReference type="NCBI Taxonomy" id="4232"/>
    <lineage>
        <taxon>Eukaryota</taxon>
        <taxon>Viridiplantae</taxon>
        <taxon>Streptophyta</taxon>
        <taxon>Embryophyta</taxon>
        <taxon>Tracheophyta</taxon>
        <taxon>Spermatophyta</taxon>
        <taxon>Magnoliopsida</taxon>
        <taxon>eudicotyledons</taxon>
        <taxon>Gunneridae</taxon>
        <taxon>Pentapetalae</taxon>
        <taxon>asterids</taxon>
        <taxon>campanulids</taxon>
        <taxon>Asterales</taxon>
        <taxon>Asteraceae</taxon>
        <taxon>Asteroideae</taxon>
        <taxon>Heliantheae alliance</taxon>
        <taxon>Heliantheae</taxon>
        <taxon>Helianthus</taxon>
    </lineage>
</organism>
<feature type="transmembrane region" description="Helical" evidence="1">
    <location>
        <begin position="27"/>
        <end position="47"/>
    </location>
</feature>
<sequence>MRGPASHNCFFTSLNTPLSSPSCVGRGTFMCLSSSLIIFLYVFFCVCEREI</sequence>
<dbReference type="Proteomes" id="UP000215914">
    <property type="component" value="Unassembled WGS sequence"/>
</dbReference>